<name>A0ABQ5DTZ9_9ASTR</name>
<organism evidence="1 2">
    <name type="scientific">Tanacetum coccineum</name>
    <dbReference type="NCBI Taxonomy" id="301880"/>
    <lineage>
        <taxon>Eukaryota</taxon>
        <taxon>Viridiplantae</taxon>
        <taxon>Streptophyta</taxon>
        <taxon>Embryophyta</taxon>
        <taxon>Tracheophyta</taxon>
        <taxon>Spermatophyta</taxon>
        <taxon>Magnoliopsida</taxon>
        <taxon>eudicotyledons</taxon>
        <taxon>Gunneridae</taxon>
        <taxon>Pentapetalae</taxon>
        <taxon>asterids</taxon>
        <taxon>campanulids</taxon>
        <taxon>Asterales</taxon>
        <taxon>Asteraceae</taxon>
        <taxon>Asteroideae</taxon>
        <taxon>Anthemideae</taxon>
        <taxon>Anthemidinae</taxon>
        <taxon>Tanacetum</taxon>
    </lineage>
</organism>
<dbReference type="Pfam" id="PF14223">
    <property type="entry name" value="Retrotran_gag_2"/>
    <property type="match status" value="2"/>
</dbReference>
<protein>
    <recommendedName>
        <fullName evidence="3">UBN2 domain-containing protein</fullName>
    </recommendedName>
</protein>
<comment type="caution">
    <text evidence="1">The sequence shown here is derived from an EMBL/GenBank/DDBJ whole genome shotgun (WGS) entry which is preliminary data.</text>
</comment>
<accession>A0ABQ5DTZ9</accession>
<gene>
    <name evidence="1" type="ORF">Tco_0951372</name>
</gene>
<dbReference type="PANTHER" id="PTHR34676">
    <property type="entry name" value="DUF4219 DOMAIN-CONTAINING PROTEIN-RELATED"/>
    <property type="match status" value="1"/>
</dbReference>
<reference evidence="1" key="1">
    <citation type="journal article" date="2022" name="Int. J. Mol. Sci.">
        <title>Draft Genome of Tanacetum Coccineum: Genomic Comparison of Closely Related Tanacetum-Family Plants.</title>
        <authorList>
            <person name="Yamashiro T."/>
            <person name="Shiraishi A."/>
            <person name="Nakayama K."/>
            <person name="Satake H."/>
        </authorList>
    </citation>
    <scope>NUCLEOTIDE SEQUENCE</scope>
</reference>
<proteinExistence type="predicted"/>
<evidence type="ECO:0008006" key="3">
    <source>
        <dbReference type="Google" id="ProtNLM"/>
    </source>
</evidence>
<keyword evidence="2" id="KW-1185">Reference proteome</keyword>
<dbReference type="PANTHER" id="PTHR34676:SF8">
    <property type="entry name" value="TRANSMEMBRANE PROTEIN"/>
    <property type="match status" value="1"/>
</dbReference>
<dbReference type="EMBL" id="BQNB010015664">
    <property type="protein sequence ID" value="GJT42657.1"/>
    <property type="molecule type" value="Genomic_DNA"/>
</dbReference>
<dbReference type="Proteomes" id="UP001151760">
    <property type="component" value="Unassembled WGS sequence"/>
</dbReference>
<evidence type="ECO:0000313" key="1">
    <source>
        <dbReference type="EMBL" id="GJT42657.1"/>
    </source>
</evidence>
<sequence length="321" mass="37533">MVIYNALPRKEYERIFMCNTAKEIWKTLLITHPDNSQAKDNKIDLLVQQYEQFILFKDESIDSAFARFNTIITSLKALDKGYSSKNYVRKFLRALHPKWRAKVTAIKDSKDLTSISLDELIGNLKVHEMIIKKDSEIVKEKVERKSLALETKKESSDEEEECFSRLPVVKTKSTPWRKEHERIFMCNTAKEIWKTLLITHQDNNQVKDNKINLLVQQYEQFVISEDESINSSFARFNTIITSLKALNEGYSSKNYVRKFLRALHPKWRAKVTAIEESKDLTSLYLDELIGKLKVHKMIIKKDSEKVKAKVERKSLALKAKK</sequence>
<evidence type="ECO:0000313" key="2">
    <source>
        <dbReference type="Proteomes" id="UP001151760"/>
    </source>
</evidence>
<reference evidence="1" key="2">
    <citation type="submission" date="2022-01" db="EMBL/GenBank/DDBJ databases">
        <authorList>
            <person name="Yamashiro T."/>
            <person name="Shiraishi A."/>
            <person name="Satake H."/>
            <person name="Nakayama K."/>
        </authorList>
    </citation>
    <scope>NUCLEOTIDE SEQUENCE</scope>
</reference>